<evidence type="ECO:0000313" key="2">
    <source>
        <dbReference type="Proteomes" id="UP000298652"/>
    </source>
</evidence>
<dbReference type="Proteomes" id="UP000298652">
    <property type="component" value="Chromosome 3"/>
</dbReference>
<dbReference type="PANTHER" id="PTHR45749">
    <property type="match status" value="1"/>
</dbReference>
<sequence>MTLTILQFVKAADWYLNVSIAYRILLTVPVTVASAERKRLNGLAMCSIEKDVLDDINLDTVIEDFASRNARRQFFIKY</sequence>
<dbReference type="Gramene" id="TKW28024">
    <property type="protein sequence ID" value="TKW28024"/>
    <property type="gene ID" value="SEVIR_3G296400v2"/>
</dbReference>
<dbReference type="OMA" id="QIFRMAL"/>
<dbReference type="AlphaFoldDB" id="A0A4U6VHQ8"/>
<protein>
    <recommendedName>
        <fullName evidence="3">HAT C-terminal dimerisation domain-containing protein</fullName>
    </recommendedName>
</protein>
<keyword evidence="2" id="KW-1185">Reference proteome</keyword>
<dbReference type="EMBL" id="CM016554">
    <property type="protein sequence ID" value="TKW28024.1"/>
    <property type="molecule type" value="Genomic_DNA"/>
</dbReference>
<dbReference type="PANTHER" id="PTHR45749:SF35">
    <property type="entry name" value="AC-LIKE TRANSPOSASE-RELATED"/>
    <property type="match status" value="1"/>
</dbReference>
<accession>A0A4U6VHQ8</accession>
<evidence type="ECO:0000313" key="1">
    <source>
        <dbReference type="EMBL" id="TKW28024.1"/>
    </source>
</evidence>
<gene>
    <name evidence="1" type="ORF">SEVIR_3G296400v2</name>
</gene>
<proteinExistence type="predicted"/>
<organism evidence="1 2">
    <name type="scientific">Setaria viridis</name>
    <name type="common">Green bristlegrass</name>
    <name type="synonym">Setaria italica subsp. viridis</name>
    <dbReference type="NCBI Taxonomy" id="4556"/>
    <lineage>
        <taxon>Eukaryota</taxon>
        <taxon>Viridiplantae</taxon>
        <taxon>Streptophyta</taxon>
        <taxon>Embryophyta</taxon>
        <taxon>Tracheophyta</taxon>
        <taxon>Spermatophyta</taxon>
        <taxon>Magnoliopsida</taxon>
        <taxon>Liliopsida</taxon>
        <taxon>Poales</taxon>
        <taxon>Poaceae</taxon>
        <taxon>PACMAD clade</taxon>
        <taxon>Panicoideae</taxon>
        <taxon>Panicodae</taxon>
        <taxon>Paniceae</taxon>
        <taxon>Cenchrinae</taxon>
        <taxon>Setaria</taxon>
    </lineage>
</organism>
<name>A0A4U6VHQ8_SETVI</name>
<reference evidence="1" key="1">
    <citation type="submission" date="2019-03" db="EMBL/GenBank/DDBJ databases">
        <title>WGS assembly of Setaria viridis.</title>
        <authorList>
            <person name="Huang P."/>
            <person name="Jenkins J."/>
            <person name="Grimwood J."/>
            <person name="Barry K."/>
            <person name="Healey A."/>
            <person name="Mamidi S."/>
            <person name="Sreedasyam A."/>
            <person name="Shu S."/>
            <person name="Feldman M."/>
            <person name="Wu J."/>
            <person name="Yu Y."/>
            <person name="Chen C."/>
            <person name="Johnson J."/>
            <person name="Rokhsar D."/>
            <person name="Baxter I."/>
            <person name="Schmutz J."/>
            <person name="Brutnell T."/>
            <person name="Kellogg E."/>
        </authorList>
    </citation>
    <scope>NUCLEOTIDE SEQUENCE [LARGE SCALE GENOMIC DNA]</scope>
</reference>
<evidence type="ECO:0008006" key="3">
    <source>
        <dbReference type="Google" id="ProtNLM"/>
    </source>
</evidence>